<dbReference type="AlphaFoldDB" id="A0A1G1XPV8"/>
<gene>
    <name evidence="1" type="ORF">A2Y67_02915</name>
</gene>
<evidence type="ECO:0000313" key="2">
    <source>
        <dbReference type="Proteomes" id="UP000176260"/>
    </source>
</evidence>
<evidence type="ECO:0000313" key="1">
    <source>
        <dbReference type="EMBL" id="OGY42011.1"/>
    </source>
</evidence>
<reference evidence="1 2" key="1">
    <citation type="journal article" date="2016" name="Nat. Commun.">
        <title>Thousands of microbial genomes shed light on interconnected biogeochemical processes in an aquifer system.</title>
        <authorList>
            <person name="Anantharaman K."/>
            <person name="Brown C.T."/>
            <person name="Hug L.A."/>
            <person name="Sharon I."/>
            <person name="Castelle C.J."/>
            <person name="Probst A.J."/>
            <person name="Thomas B.C."/>
            <person name="Singh A."/>
            <person name="Wilkins M.J."/>
            <person name="Karaoz U."/>
            <person name="Brodie E.L."/>
            <person name="Williams K.H."/>
            <person name="Hubbard S.S."/>
            <person name="Banfield J.F."/>
        </authorList>
    </citation>
    <scope>NUCLEOTIDE SEQUENCE [LARGE SCALE GENOMIC DNA]</scope>
</reference>
<comment type="caution">
    <text evidence="1">The sequence shown here is derived from an EMBL/GenBank/DDBJ whole genome shotgun (WGS) entry which is preliminary data.</text>
</comment>
<dbReference type="EMBL" id="MHIA01000019">
    <property type="protein sequence ID" value="OGY42011.1"/>
    <property type="molecule type" value="Genomic_DNA"/>
</dbReference>
<proteinExistence type="predicted"/>
<accession>A0A1G1XPV8</accession>
<name>A0A1G1XPV8_9BACT</name>
<sequence>MAKRQGCRNSIFSRLANFSLIVDGNRLLIANADLAELEQVKTDYEEKYPGTSYIIENFGVETNKNSSSGGRVREWKKTEGYSLWQAISP</sequence>
<organism evidence="1 2">
    <name type="scientific">Candidatus Buchananbacteria bacterium RBG_13_39_9</name>
    <dbReference type="NCBI Taxonomy" id="1797531"/>
    <lineage>
        <taxon>Bacteria</taxon>
        <taxon>Candidatus Buchananiibacteriota</taxon>
    </lineage>
</organism>
<dbReference type="Proteomes" id="UP000176260">
    <property type="component" value="Unassembled WGS sequence"/>
</dbReference>
<protein>
    <submittedName>
        <fullName evidence="1">Uncharacterized protein</fullName>
    </submittedName>
</protein>